<evidence type="ECO:0000313" key="3">
    <source>
        <dbReference type="Proteomes" id="UP001295444"/>
    </source>
</evidence>
<organism evidence="2 3">
    <name type="scientific">Pelobates cultripes</name>
    <name type="common">Western spadefoot toad</name>
    <dbReference type="NCBI Taxonomy" id="61616"/>
    <lineage>
        <taxon>Eukaryota</taxon>
        <taxon>Metazoa</taxon>
        <taxon>Chordata</taxon>
        <taxon>Craniata</taxon>
        <taxon>Vertebrata</taxon>
        <taxon>Euteleostomi</taxon>
        <taxon>Amphibia</taxon>
        <taxon>Batrachia</taxon>
        <taxon>Anura</taxon>
        <taxon>Pelobatoidea</taxon>
        <taxon>Pelobatidae</taxon>
        <taxon>Pelobates</taxon>
    </lineage>
</organism>
<dbReference type="EMBL" id="OW240914">
    <property type="protein sequence ID" value="CAH2276255.1"/>
    <property type="molecule type" value="Genomic_DNA"/>
</dbReference>
<reference evidence="2" key="1">
    <citation type="submission" date="2022-03" db="EMBL/GenBank/DDBJ databases">
        <authorList>
            <person name="Alioto T."/>
            <person name="Alioto T."/>
            <person name="Gomez Garrido J."/>
        </authorList>
    </citation>
    <scope>NUCLEOTIDE SEQUENCE</scope>
</reference>
<feature type="region of interest" description="Disordered" evidence="1">
    <location>
        <begin position="73"/>
        <end position="102"/>
    </location>
</feature>
<name>A0AAD1VWN3_PELCU</name>
<protein>
    <submittedName>
        <fullName evidence="2">Uncharacterized protein</fullName>
    </submittedName>
</protein>
<feature type="region of interest" description="Disordered" evidence="1">
    <location>
        <begin position="19"/>
        <end position="49"/>
    </location>
</feature>
<sequence length="122" mass="13058">MKFTEGTLIIGGDLNLALHPDQDSSSSQQILEHTAPPSPPPISGLLAGAAPNGSQLHLLLNDPLNIHKARLLPHTTSKPDGAHHRRDSTNDLVRPLPDPHTDEVTAVHTQTNVVAAERIAFI</sequence>
<evidence type="ECO:0000256" key="1">
    <source>
        <dbReference type="SAM" id="MobiDB-lite"/>
    </source>
</evidence>
<keyword evidence="3" id="KW-1185">Reference proteome</keyword>
<accession>A0AAD1VWN3</accession>
<proteinExistence type="predicted"/>
<evidence type="ECO:0000313" key="2">
    <source>
        <dbReference type="EMBL" id="CAH2276255.1"/>
    </source>
</evidence>
<dbReference type="AlphaFoldDB" id="A0AAD1VWN3"/>
<dbReference type="Proteomes" id="UP001295444">
    <property type="component" value="Chromosome 03"/>
</dbReference>
<gene>
    <name evidence="2" type="ORF">PECUL_23A001737</name>
</gene>